<dbReference type="AlphaFoldDB" id="A0A1A6HGC1"/>
<dbReference type="STRING" id="56216.A0A1A6HGC1"/>
<sequence>MLSVFFVLKSFDPKVLPCVGPDGPAVLQKLSYEEVIIYAGVRLFSNKTVLESTTLLVTMSGQMVEIKNADISKDMQQDDIDCATQTMKKYNTEKNIAA</sequence>
<keyword evidence="2" id="KW-1185">Reference proteome</keyword>
<gene>
    <name evidence="1" type="ORF">A6R68_16849</name>
</gene>
<dbReference type="InterPro" id="IPR037177">
    <property type="entry name" value="DLC_sf"/>
</dbReference>
<protein>
    <submittedName>
        <fullName evidence="1">Uncharacterized protein</fullName>
    </submittedName>
</protein>
<reference evidence="1 2" key="1">
    <citation type="submission" date="2016-06" db="EMBL/GenBank/DDBJ databases">
        <title>The Draft Genome Sequence and Annotation of the Desert Woodrat Neotoma lepida.</title>
        <authorList>
            <person name="Campbell M."/>
            <person name="Oakeson K.F."/>
            <person name="Yandell M."/>
            <person name="Halpert J.R."/>
            <person name="Dearing D."/>
        </authorList>
    </citation>
    <scope>NUCLEOTIDE SEQUENCE [LARGE SCALE GENOMIC DNA]</scope>
    <source>
        <strain evidence="1">417</strain>
        <tissue evidence="1">Liver</tissue>
    </source>
</reference>
<dbReference type="OrthoDB" id="10033309at2759"/>
<accession>A0A1A6HGC1</accession>
<dbReference type="GO" id="GO:0007017">
    <property type="term" value="P:microtubule-based process"/>
    <property type="evidence" value="ECO:0007669"/>
    <property type="project" value="InterPro"/>
</dbReference>
<dbReference type="EMBL" id="LZPO01034878">
    <property type="protein sequence ID" value="OBS76692.1"/>
    <property type="molecule type" value="Genomic_DNA"/>
</dbReference>
<evidence type="ECO:0000313" key="1">
    <source>
        <dbReference type="EMBL" id="OBS76692.1"/>
    </source>
</evidence>
<dbReference type="Gene3D" id="3.30.740.10">
    <property type="entry name" value="Protein Inhibitor Of Neuronal Nitric Oxide Synthase"/>
    <property type="match status" value="1"/>
</dbReference>
<dbReference type="GO" id="GO:0030286">
    <property type="term" value="C:dynein complex"/>
    <property type="evidence" value="ECO:0007669"/>
    <property type="project" value="InterPro"/>
</dbReference>
<organism evidence="1 2">
    <name type="scientific">Neotoma lepida</name>
    <name type="common">Desert woodrat</name>
    <dbReference type="NCBI Taxonomy" id="56216"/>
    <lineage>
        <taxon>Eukaryota</taxon>
        <taxon>Metazoa</taxon>
        <taxon>Chordata</taxon>
        <taxon>Craniata</taxon>
        <taxon>Vertebrata</taxon>
        <taxon>Euteleostomi</taxon>
        <taxon>Mammalia</taxon>
        <taxon>Eutheria</taxon>
        <taxon>Euarchontoglires</taxon>
        <taxon>Glires</taxon>
        <taxon>Rodentia</taxon>
        <taxon>Myomorpha</taxon>
        <taxon>Muroidea</taxon>
        <taxon>Cricetidae</taxon>
        <taxon>Neotominae</taxon>
        <taxon>Neotoma</taxon>
    </lineage>
</organism>
<proteinExistence type="predicted"/>
<dbReference type="Proteomes" id="UP000092124">
    <property type="component" value="Unassembled WGS sequence"/>
</dbReference>
<comment type="caution">
    <text evidence="1">The sequence shown here is derived from an EMBL/GenBank/DDBJ whole genome shotgun (WGS) entry which is preliminary data.</text>
</comment>
<dbReference type="SUPFAM" id="SSF54648">
    <property type="entry name" value="DLC"/>
    <property type="match status" value="1"/>
</dbReference>
<evidence type="ECO:0000313" key="2">
    <source>
        <dbReference type="Proteomes" id="UP000092124"/>
    </source>
</evidence>
<name>A0A1A6HGC1_NEOLE</name>